<dbReference type="PANTHER" id="PTHR42648">
    <property type="entry name" value="TRANSPOSASE, PUTATIVE-RELATED"/>
    <property type="match status" value="1"/>
</dbReference>
<comment type="caution">
    <text evidence="5">The sequence shown here is derived from an EMBL/GenBank/DDBJ whole genome shotgun (WGS) entry which is preliminary data.</text>
</comment>
<evidence type="ECO:0000259" key="4">
    <source>
        <dbReference type="PROSITE" id="PS50994"/>
    </source>
</evidence>
<reference evidence="5" key="2">
    <citation type="submission" date="2022-01" db="EMBL/GenBank/DDBJ databases">
        <authorList>
            <person name="Yamashiro T."/>
            <person name="Shiraishi A."/>
            <person name="Satake H."/>
            <person name="Nakayama K."/>
        </authorList>
    </citation>
    <scope>NUCLEOTIDE SEQUENCE</scope>
</reference>
<feature type="domain" description="Integrase catalytic" evidence="4">
    <location>
        <begin position="350"/>
        <end position="458"/>
    </location>
</feature>
<dbReference type="InterPro" id="IPR013103">
    <property type="entry name" value="RVT_2"/>
</dbReference>
<protein>
    <submittedName>
        <fullName evidence="5">Retrovirus-related pol polyprotein from transposon TNT 1-94</fullName>
    </submittedName>
</protein>
<reference evidence="5" key="1">
    <citation type="journal article" date="2022" name="Int. J. Mol. Sci.">
        <title>Draft Genome of Tanacetum Coccineum: Genomic Comparison of Closely Related Tanacetum-Family Plants.</title>
        <authorList>
            <person name="Yamashiro T."/>
            <person name="Shiraishi A."/>
            <person name="Nakayama K."/>
            <person name="Satake H."/>
        </authorList>
    </citation>
    <scope>NUCLEOTIDE SEQUENCE</scope>
</reference>
<dbReference type="Pfam" id="PF00665">
    <property type="entry name" value="rve"/>
    <property type="match status" value="1"/>
</dbReference>
<feature type="region of interest" description="Disordered" evidence="3">
    <location>
        <begin position="195"/>
        <end position="232"/>
    </location>
</feature>
<keyword evidence="2" id="KW-0378">Hydrolase</keyword>
<dbReference type="PANTHER" id="PTHR42648:SF21">
    <property type="entry name" value="CYSTEINE-RICH RLK (RECEPTOR-LIKE PROTEIN KINASE) 8"/>
    <property type="match status" value="1"/>
</dbReference>
<dbReference type="InterPro" id="IPR012337">
    <property type="entry name" value="RNaseH-like_sf"/>
</dbReference>
<dbReference type="InterPro" id="IPR001584">
    <property type="entry name" value="Integrase_cat-core"/>
</dbReference>
<dbReference type="PROSITE" id="PS50994">
    <property type="entry name" value="INTEGRASE"/>
    <property type="match status" value="1"/>
</dbReference>
<keyword evidence="1" id="KW-0479">Metal-binding</keyword>
<feature type="region of interest" description="Disordered" evidence="3">
    <location>
        <begin position="245"/>
        <end position="267"/>
    </location>
</feature>
<accession>A0ABQ5EMJ0</accession>
<feature type="compositionally biased region" description="Basic and acidic residues" evidence="3">
    <location>
        <begin position="195"/>
        <end position="210"/>
    </location>
</feature>
<organism evidence="5 6">
    <name type="scientific">Tanacetum coccineum</name>
    <dbReference type="NCBI Taxonomy" id="301880"/>
    <lineage>
        <taxon>Eukaryota</taxon>
        <taxon>Viridiplantae</taxon>
        <taxon>Streptophyta</taxon>
        <taxon>Embryophyta</taxon>
        <taxon>Tracheophyta</taxon>
        <taxon>Spermatophyta</taxon>
        <taxon>Magnoliopsida</taxon>
        <taxon>eudicotyledons</taxon>
        <taxon>Gunneridae</taxon>
        <taxon>Pentapetalae</taxon>
        <taxon>asterids</taxon>
        <taxon>campanulids</taxon>
        <taxon>Asterales</taxon>
        <taxon>Asteraceae</taxon>
        <taxon>Asteroideae</taxon>
        <taxon>Anthemideae</taxon>
        <taxon>Anthemidinae</taxon>
        <taxon>Tanacetum</taxon>
    </lineage>
</organism>
<dbReference type="EMBL" id="BQNB010016468">
    <property type="protein sequence ID" value="GJT52143.1"/>
    <property type="molecule type" value="Genomic_DNA"/>
</dbReference>
<dbReference type="InterPro" id="IPR039537">
    <property type="entry name" value="Retrotran_Ty1/copia-like"/>
</dbReference>
<evidence type="ECO:0000256" key="3">
    <source>
        <dbReference type="SAM" id="MobiDB-lite"/>
    </source>
</evidence>
<evidence type="ECO:0000313" key="5">
    <source>
        <dbReference type="EMBL" id="GJT52143.1"/>
    </source>
</evidence>
<evidence type="ECO:0000313" key="6">
    <source>
        <dbReference type="Proteomes" id="UP001151760"/>
    </source>
</evidence>
<dbReference type="Proteomes" id="UP001151760">
    <property type="component" value="Unassembled WGS sequence"/>
</dbReference>
<proteinExistence type="predicted"/>
<evidence type="ECO:0000256" key="2">
    <source>
        <dbReference type="ARBA" id="ARBA00022801"/>
    </source>
</evidence>
<gene>
    <name evidence="5" type="ORF">Tco_0978300</name>
</gene>
<name>A0ABQ5EMJ0_9ASTR</name>
<dbReference type="SUPFAM" id="SSF53098">
    <property type="entry name" value="Ribonuclease H-like"/>
    <property type="match status" value="1"/>
</dbReference>
<dbReference type="Pfam" id="PF13976">
    <property type="entry name" value="gag_pre-integrs"/>
    <property type="match status" value="1"/>
</dbReference>
<dbReference type="Gene3D" id="3.30.420.10">
    <property type="entry name" value="Ribonuclease H-like superfamily/Ribonuclease H"/>
    <property type="match status" value="1"/>
</dbReference>
<keyword evidence="6" id="KW-1185">Reference proteome</keyword>
<dbReference type="InterPro" id="IPR025724">
    <property type="entry name" value="GAG-pre-integrase_dom"/>
</dbReference>
<dbReference type="InterPro" id="IPR036397">
    <property type="entry name" value="RNaseH_sf"/>
</dbReference>
<dbReference type="Pfam" id="PF07727">
    <property type="entry name" value="RVT_2"/>
    <property type="match status" value="1"/>
</dbReference>
<evidence type="ECO:0000256" key="1">
    <source>
        <dbReference type="ARBA" id="ARBA00022723"/>
    </source>
</evidence>
<sequence length="594" mass="68971">MDSDKYLEGQYMQRPSLFESDCFIYWKNRFETYVKAKDLDLWHIILNGDFPPVAKNEVTQILEVVPFEQQDDDLKRKLAKNNEAKMVLYNTLPKKEDLHPKWRAKVTAIEKSKDLSSLALDELIGNLKVHEVVMEKDSEIYRGKKERVKSIALKTKKESSDDETLTSESDDEEYAMAVRNFKKFFRRNGKFVRQPREEMKSFRQRDEKKGNNQKAFIGVSWSDSENEAEDKTNDETYLMAQSSNEVTLESSHYSDNDSSLDDDRNGIRKNGLHKMKLGNKSQDKLCLAAVVDNSTLWHRRLSHVNMYLIQSLSSKDLVRNLPKLKYDEHFCDACKIGKQAHASQKARNMVSNKKCLELLHMDLFGPSSIKSYEGNLYTLVIVDDYSRYTWTKFLKTKNEAFKKFEILSRKIQNQLGSSIVAIRPDHGREFDNDVQFRAYCDAQGITHNFSTPQPKNANEALGDDSWVIAMQKELNQFIANDVWDLVPLPKSHAVIGTKWVYRNKLDENGTVCRNKARLVAQGYNQQEGIDYDETYALIKDEDLRESYLTRENHLFHEERFVTSSFIEANNMLPTFQAVDLAYFSLLMNLFAVDL</sequence>